<feature type="transmembrane region" description="Helical" evidence="6">
    <location>
        <begin position="205"/>
        <end position="223"/>
    </location>
</feature>
<evidence type="ECO:0000256" key="5">
    <source>
        <dbReference type="ARBA" id="ARBA00023136"/>
    </source>
</evidence>
<keyword evidence="3 6" id="KW-0812">Transmembrane</keyword>
<protein>
    <submittedName>
        <fullName evidence="7">APC family permease</fullName>
    </submittedName>
</protein>
<organism evidence="7 8">
    <name type="scientific">Scopulibacillus cellulosilyticus</name>
    <dbReference type="NCBI Taxonomy" id="2665665"/>
    <lineage>
        <taxon>Bacteria</taxon>
        <taxon>Bacillati</taxon>
        <taxon>Bacillota</taxon>
        <taxon>Bacilli</taxon>
        <taxon>Bacillales</taxon>
        <taxon>Sporolactobacillaceae</taxon>
        <taxon>Scopulibacillus</taxon>
    </lineage>
</organism>
<keyword evidence="5 6" id="KW-0472">Membrane</keyword>
<feature type="transmembrane region" description="Helical" evidence="6">
    <location>
        <begin position="288"/>
        <end position="320"/>
    </location>
</feature>
<evidence type="ECO:0000256" key="1">
    <source>
        <dbReference type="ARBA" id="ARBA00004651"/>
    </source>
</evidence>
<feature type="transmembrane region" description="Helical" evidence="6">
    <location>
        <begin position="88"/>
        <end position="119"/>
    </location>
</feature>
<dbReference type="Proteomes" id="UP001596505">
    <property type="component" value="Unassembled WGS sequence"/>
</dbReference>
<dbReference type="PANTHER" id="PTHR42770">
    <property type="entry name" value="AMINO ACID TRANSPORTER-RELATED"/>
    <property type="match status" value="1"/>
</dbReference>
<feature type="transmembrane region" description="Helical" evidence="6">
    <location>
        <begin position="45"/>
        <end position="67"/>
    </location>
</feature>
<evidence type="ECO:0000256" key="2">
    <source>
        <dbReference type="ARBA" id="ARBA00022475"/>
    </source>
</evidence>
<feature type="transmembrane region" description="Helical" evidence="6">
    <location>
        <begin position="131"/>
        <end position="154"/>
    </location>
</feature>
<keyword evidence="2" id="KW-1003">Cell membrane</keyword>
<feature type="transmembrane region" description="Helical" evidence="6">
    <location>
        <begin position="341"/>
        <end position="360"/>
    </location>
</feature>
<comment type="caution">
    <text evidence="7">The sequence shown here is derived from an EMBL/GenBank/DDBJ whole genome shotgun (WGS) entry which is preliminary data.</text>
</comment>
<dbReference type="EMBL" id="JBHTCO010000004">
    <property type="protein sequence ID" value="MFC7392120.1"/>
    <property type="molecule type" value="Genomic_DNA"/>
</dbReference>
<evidence type="ECO:0000256" key="4">
    <source>
        <dbReference type="ARBA" id="ARBA00022989"/>
    </source>
</evidence>
<reference evidence="8" key="1">
    <citation type="journal article" date="2019" name="Int. J. Syst. Evol. Microbiol.">
        <title>The Global Catalogue of Microorganisms (GCM) 10K type strain sequencing project: providing services to taxonomists for standard genome sequencing and annotation.</title>
        <authorList>
            <consortium name="The Broad Institute Genomics Platform"/>
            <consortium name="The Broad Institute Genome Sequencing Center for Infectious Disease"/>
            <person name="Wu L."/>
            <person name="Ma J."/>
        </authorList>
    </citation>
    <scope>NUCLEOTIDE SEQUENCE [LARGE SCALE GENOMIC DNA]</scope>
    <source>
        <strain evidence="8">CGMCC 1.16305</strain>
    </source>
</reference>
<feature type="transmembrane region" description="Helical" evidence="6">
    <location>
        <begin position="243"/>
        <end position="268"/>
    </location>
</feature>
<evidence type="ECO:0000313" key="8">
    <source>
        <dbReference type="Proteomes" id="UP001596505"/>
    </source>
</evidence>
<feature type="transmembrane region" description="Helical" evidence="6">
    <location>
        <begin position="15"/>
        <end position="33"/>
    </location>
</feature>
<dbReference type="RefSeq" id="WP_380963839.1">
    <property type="nucleotide sequence ID" value="NZ_JBHTCO010000004.1"/>
</dbReference>
<dbReference type="PIRSF" id="PIRSF006060">
    <property type="entry name" value="AA_transporter"/>
    <property type="match status" value="1"/>
</dbReference>
<dbReference type="Gene3D" id="1.20.1740.10">
    <property type="entry name" value="Amino acid/polyamine transporter I"/>
    <property type="match status" value="1"/>
</dbReference>
<feature type="transmembrane region" description="Helical" evidence="6">
    <location>
        <begin position="443"/>
        <end position="462"/>
    </location>
</feature>
<evidence type="ECO:0000256" key="6">
    <source>
        <dbReference type="SAM" id="Phobius"/>
    </source>
</evidence>
<dbReference type="Pfam" id="PF13520">
    <property type="entry name" value="AA_permease_2"/>
    <property type="match status" value="1"/>
</dbReference>
<keyword evidence="4 6" id="KW-1133">Transmembrane helix</keyword>
<feature type="transmembrane region" description="Helical" evidence="6">
    <location>
        <begin position="366"/>
        <end position="390"/>
    </location>
</feature>
<feature type="transmembrane region" description="Helical" evidence="6">
    <location>
        <begin position="416"/>
        <end position="437"/>
    </location>
</feature>
<sequence length="506" mass="55035">MEERAQLEKTLKPHWVWAIAFGSAVGWGCFVLPTDWISQAGPLGVIIGLGIGALLMVLIGVSYGILIQNFPVSGGEFTYAYLGFGRHHAFICGWFLTLGYISIVALNASALALLAKFVLPSFGNWGTMYHVAGWGVSFTEVVIASLALLIFGYLNIRGSGVSGGTQFIFCICLIAAVILVTAGMTFHPSSSISNLQPLFKPGVSVWSAVFAIVAVAPWAFVGFDNIPQAAEEFDFPAKKAFSLIVMSIICAALTYAVMIYSTGIAMPWKKLVAKHSLWGTGDVVQGDFGHLGLIVLCIAVIMGIFTGLIGFFVSSSRLMFAMSRAKILPDFFSKLHPKYGTPYAGIMVTTLLCLAAPWFGRGVLQWIVDMSSLGVAVAYFYTCLAAYKFFRWSNKRTERSEERNGVKIVCSPLKKLLCLLGTISSVFFIGLLVVPGSPACLGLPSWIILVVWSLLGAAFYLFKRKELNKIPKEKLDYLILGETLTDMTDEEEIDDDAVGFTHDMSS</sequence>
<keyword evidence="8" id="KW-1185">Reference proteome</keyword>
<evidence type="ECO:0000313" key="7">
    <source>
        <dbReference type="EMBL" id="MFC7392120.1"/>
    </source>
</evidence>
<dbReference type="InterPro" id="IPR050367">
    <property type="entry name" value="APC_superfamily"/>
</dbReference>
<feature type="transmembrane region" description="Helical" evidence="6">
    <location>
        <begin position="166"/>
        <end position="185"/>
    </location>
</feature>
<evidence type="ECO:0000256" key="3">
    <source>
        <dbReference type="ARBA" id="ARBA00022692"/>
    </source>
</evidence>
<comment type="subcellular location">
    <subcellularLocation>
        <location evidence="1">Cell membrane</location>
        <topology evidence="1">Multi-pass membrane protein</topology>
    </subcellularLocation>
</comment>
<proteinExistence type="predicted"/>
<gene>
    <name evidence="7" type="ORF">ACFQRG_03920</name>
</gene>
<name>A0ABW2PV08_9BACL</name>
<accession>A0ABW2PV08</accession>
<dbReference type="InterPro" id="IPR002293">
    <property type="entry name" value="AA/rel_permease1"/>
</dbReference>
<dbReference type="PANTHER" id="PTHR42770:SF7">
    <property type="entry name" value="MEMBRANE PROTEIN"/>
    <property type="match status" value="1"/>
</dbReference>